<proteinExistence type="predicted"/>
<reference evidence="1 3" key="1">
    <citation type="submission" date="2015-11" db="EMBL/GenBank/DDBJ databases">
        <title>Identification of large and diverse effector repertoires of 38 Legionella species.</title>
        <authorList>
            <person name="Burstein D."/>
            <person name="Amaro F."/>
            <person name="Zusman T."/>
            <person name="Lifshitz Z."/>
            <person name="Cohen O."/>
            <person name="Gilbert J.A."/>
            <person name="Pupko T."/>
            <person name="Shuman H.A."/>
            <person name="Segal G."/>
        </authorList>
    </citation>
    <scope>NUCLEOTIDE SEQUENCE [LARGE SCALE GENOMIC DNA]</scope>
    <source>
        <strain evidence="1 3">1762-AUS-E</strain>
    </source>
</reference>
<gene>
    <name evidence="1" type="ORF">Lade_1643</name>
    <name evidence="2" type="ORF">NCTC12735_00987</name>
</gene>
<name>A0A0W0R200_9GAMM</name>
<dbReference type="EMBL" id="LNKA01000010">
    <property type="protein sequence ID" value="KTC65120.1"/>
    <property type="molecule type" value="Genomic_DNA"/>
</dbReference>
<dbReference type="PATRIC" id="fig|45056.6.peg.1694"/>
<geneLocation type="plasmid" evidence="2 4">
    <name>13</name>
</geneLocation>
<evidence type="ECO:0000313" key="1">
    <source>
        <dbReference type="EMBL" id="KTC65120.1"/>
    </source>
</evidence>
<accession>A0A0W0R200</accession>
<evidence type="ECO:0000313" key="2">
    <source>
        <dbReference type="EMBL" id="VEH85360.1"/>
    </source>
</evidence>
<dbReference type="EMBL" id="LR134422">
    <property type="protein sequence ID" value="VEH85360.1"/>
    <property type="molecule type" value="Genomic_DNA"/>
</dbReference>
<evidence type="ECO:0000313" key="4">
    <source>
        <dbReference type="Proteomes" id="UP000281170"/>
    </source>
</evidence>
<dbReference type="Proteomes" id="UP000281170">
    <property type="component" value="Plasmid 13"/>
</dbReference>
<reference evidence="2 4" key="2">
    <citation type="submission" date="2018-12" db="EMBL/GenBank/DDBJ databases">
        <authorList>
            <consortium name="Pathogen Informatics"/>
        </authorList>
    </citation>
    <scope>NUCLEOTIDE SEQUENCE [LARGE SCALE GENOMIC DNA]</scope>
    <source>
        <strain evidence="2 4">NCTC12735</strain>
        <plasmid evidence="4">13</plasmid>
    </source>
</reference>
<organism evidence="1 3">
    <name type="scientific">Legionella adelaidensis</name>
    <dbReference type="NCBI Taxonomy" id="45056"/>
    <lineage>
        <taxon>Bacteria</taxon>
        <taxon>Pseudomonadati</taxon>
        <taxon>Pseudomonadota</taxon>
        <taxon>Gammaproteobacteria</taxon>
        <taxon>Legionellales</taxon>
        <taxon>Legionellaceae</taxon>
        <taxon>Legionella</taxon>
    </lineage>
</organism>
<sequence>MLFFLATLLIIIAWWFGLMIETLRKHRSYQANTIKNKRARSFIHLARMAFRHEPQLLNWNIFRKVMSDLQSQYHSFHVASNESRVPKAQHHR</sequence>
<dbReference type="STRING" id="45056.Lade_1643"/>
<evidence type="ECO:0000313" key="3">
    <source>
        <dbReference type="Proteomes" id="UP000054859"/>
    </source>
</evidence>
<keyword evidence="2" id="KW-0614">Plasmid</keyword>
<dbReference type="Proteomes" id="UP000054859">
    <property type="component" value="Unassembled WGS sequence"/>
</dbReference>
<dbReference type="AlphaFoldDB" id="A0A0W0R200"/>
<protein>
    <submittedName>
        <fullName evidence="1">Transposase</fullName>
    </submittedName>
</protein>
<keyword evidence="3" id="KW-1185">Reference proteome</keyword>
<dbReference type="KEGG" id="ladl:NCTC12735_00987"/>